<proteinExistence type="predicted"/>
<gene>
    <name evidence="1" type="ORF">WOLCODRAFT_138037</name>
</gene>
<dbReference type="Proteomes" id="UP000218811">
    <property type="component" value="Unassembled WGS sequence"/>
</dbReference>
<accession>A0A2H3JLE5</accession>
<dbReference type="EMBL" id="KB468124">
    <property type="protein sequence ID" value="PCH42701.1"/>
    <property type="molecule type" value="Genomic_DNA"/>
</dbReference>
<name>A0A2H3JLE5_WOLCO</name>
<sequence length="137" mass="14722">MSPFSVARMRPRSHTLSLHGNGMMCPSVCCCVDASLEAVRVAVADRPWRDVFAACYALGLAICASQDVFSSHSLMSSHCLPMRTPTSVSSLLRLLTCGKSHSRGAHCDVTCVSIRHCGCALAPRWTVVCAPIPRSCK</sequence>
<dbReference type="AlphaFoldDB" id="A0A2H3JLE5"/>
<evidence type="ECO:0000313" key="1">
    <source>
        <dbReference type="EMBL" id="PCH42701.1"/>
    </source>
</evidence>
<protein>
    <submittedName>
        <fullName evidence="1">Uncharacterized protein</fullName>
    </submittedName>
</protein>
<reference evidence="1 2" key="1">
    <citation type="journal article" date="2012" name="Science">
        <title>The Paleozoic origin of enzymatic lignin decomposition reconstructed from 31 fungal genomes.</title>
        <authorList>
            <person name="Floudas D."/>
            <person name="Binder M."/>
            <person name="Riley R."/>
            <person name="Barry K."/>
            <person name="Blanchette R.A."/>
            <person name="Henrissat B."/>
            <person name="Martinez A.T."/>
            <person name="Otillar R."/>
            <person name="Spatafora J.W."/>
            <person name="Yadav J.S."/>
            <person name="Aerts A."/>
            <person name="Benoit I."/>
            <person name="Boyd A."/>
            <person name="Carlson A."/>
            <person name="Copeland A."/>
            <person name="Coutinho P.M."/>
            <person name="de Vries R.P."/>
            <person name="Ferreira P."/>
            <person name="Findley K."/>
            <person name="Foster B."/>
            <person name="Gaskell J."/>
            <person name="Glotzer D."/>
            <person name="Gorecki P."/>
            <person name="Heitman J."/>
            <person name="Hesse C."/>
            <person name="Hori C."/>
            <person name="Igarashi K."/>
            <person name="Jurgens J.A."/>
            <person name="Kallen N."/>
            <person name="Kersten P."/>
            <person name="Kohler A."/>
            <person name="Kuees U."/>
            <person name="Kumar T.K.A."/>
            <person name="Kuo A."/>
            <person name="LaButti K."/>
            <person name="Larrondo L.F."/>
            <person name="Lindquist E."/>
            <person name="Ling A."/>
            <person name="Lombard V."/>
            <person name="Lucas S."/>
            <person name="Lundell T."/>
            <person name="Martin R."/>
            <person name="McLaughlin D.J."/>
            <person name="Morgenstern I."/>
            <person name="Morin E."/>
            <person name="Murat C."/>
            <person name="Nagy L.G."/>
            <person name="Nolan M."/>
            <person name="Ohm R.A."/>
            <person name="Patyshakuliyeva A."/>
            <person name="Rokas A."/>
            <person name="Ruiz-Duenas F.J."/>
            <person name="Sabat G."/>
            <person name="Salamov A."/>
            <person name="Samejima M."/>
            <person name="Schmutz J."/>
            <person name="Slot J.C."/>
            <person name="St John F."/>
            <person name="Stenlid J."/>
            <person name="Sun H."/>
            <person name="Sun S."/>
            <person name="Syed K."/>
            <person name="Tsang A."/>
            <person name="Wiebenga A."/>
            <person name="Young D."/>
            <person name="Pisabarro A."/>
            <person name="Eastwood D.C."/>
            <person name="Martin F."/>
            <person name="Cullen D."/>
            <person name="Grigoriev I.V."/>
            <person name="Hibbett D.S."/>
        </authorList>
    </citation>
    <scope>NUCLEOTIDE SEQUENCE [LARGE SCALE GENOMIC DNA]</scope>
    <source>
        <strain evidence="1 2">MD-104</strain>
    </source>
</reference>
<organism evidence="1 2">
    <name type="scientific">Wolfiporia cocos (strain MD-104)</name>
    <name type="common">Brown rot fungus</name>
    <dbReference type="NCBI Taxonomy" id="742152"/>
    <lineage>
        <taxon>Eukaryota</taxon>
        <taxon>Fungi</taxon>
        <taxon>Dikarya</taxon>
        <taxon>Basidiomycota</taxon>
        <taxon>Agaricomycotina</taxon>
        <taxon>Agaricomycetes</taxon>
        <taxon>Polyporales</taxon>
        <taxon>Phaeolaceae</taxon>
        <taxon>Wolfiporia</taxon>
    </lineage>
</organism>
<evidence type="ECO:0000313" key="2">
    <source>
        <dbReference type="Proteomes" id="UP000218811"/>
    </source>
</evidence>
<keyword evidence="2" id="KW-1185">Reference proteome</keyword>